<keyword evidence="2" id="KW-0677">Repeat</keyword>
<name>A0A235EPF0_9BURK</name>
<evidence type="ECO:0000313" key="4">
    <source>
        <dbReference type="EMBL" id="OYD50891.1"/>
    </source>
</evidence>
<dbReference type="SMART" id="SM00191">
    <property type="entry name" value="Int_alpha"/>
    <property type="match status" value="5"/>
</dbReference>
<gene>
    <name evidence="4" type="ORF">CBY09_03320</name>
</gene>
<evidence type="ECO:0000256" key="2">
    <source>
        <dbReference type="ARBA" id="ARBA00022737"/>
    </source>
</evidence>
<evidence type="ECO:0000256" key="3">
    <source>
        <dbReference type="ARBA" id="ARBA00023180"/>
    </source>
</evidence>
<keyword evidence="5" id="KW-1185">Reference proteome</keyword>
<dbReference type="InterPro" id="IPR013517">
    <property type="entry name" value="FG-GAP"/>
</dbReference>
<dbReference type="PANTHER" id="PTHR36220">
    <property type="entry name" value="UNNAMED PRODUCT"/>
    <property type="match status" value="1"/>
</dbReference>
<dbReference type="PANTHER" id="PTHR36220:SF1">
    <property type="entry name" value="GAMMA TUBULIN COMPLEX COMPONENT C-TERMINAL DOMAIN-CONTAINING PROTEIN"/>
    <property type="match status" value="1"/>
</dbReference>
<keyword evidence="1" id="KW-0732">Signal</keyword>
<dbReference type="InterPro" id="IPR013783">
    <property type="entry name" value="Ig-like_fold"/>
</dbReference>
<dbReference type="Proteomes" id="UP000215441">
    <property type="component" value="Unassembled WGS sequence"/>
</dbReference>
<dbReference type="Gene3D" id="2.60.40.10">
    <property type="entry name" value="Immunoglobulins"/>
    <property type="match status" value="1"/>
</dbReference>
<keyword evidence="3" id="KW-0325">Glycoprotein</keyword>
<evidence type="ECO:0008006" key="6">
    <source>
        <dbReference type="Google" id="ProtNLM"/>
    </source>
</evidence>
<evidence type="ECO:0000256" key="1">
    <source>
        <dbReference type="ARBA" id="ARBA00022729"/>
    </source>
</evidence>
<protein>
    <recommendedName>
        <fullName evidence="6">Integrin</fullName>
    </recommendedName>
</protein>
<comment type="caution">
    <text evidence="4">The sequence shown here is derived from an EMBL/GenBank/DDBJ whole genome shotgun (WGS) entry which is preliminary data.</text>
</comment>
<dbReference type="AlphaFoldDB" id="A0A235EPF0"/>
<reference evidence="4 5" key="1">
    <citation type="submission" date="2017-07" db="EMBL/GenBank/DDBJ databases">
        <title>Acidovorax KNDSW TSA 6 genome sequence and assembly.</title>
        <authorList>
            <person name="Mayilraj S."/>
        </authorList>
    </citation>
    <scope>NUCLEOTIDE SEQUENCE [LARGE SCALE GENOMIC DNA]</scope>
    <source>
        <strain evidence="4 5">KNDSW-TSA6</strain>
    </source>
</reference>
<dbReference type="InterPro" id="IPR011043">
    <property type="entry name" value="Gal_Oxase/kelch_b-propeller"/>
</dbReference>
<organism evidence="4 5">
    <name type="scientific">Acidovorax kalamii</name>
    <dbReference type="NCBI Taxonomy" id="2004485"/>
    <lineage>
        <taxon>Bacteria</taxon>
        <taxon>Pseudomonadati</taxon>
        <taxon>Pseudomonadota</taxon>
        <taxon>Betaproteobacteria</taxon>
        <taxon>Burkholderiales</taxon>
        <taxon>Comamonadaceae</taxon>
        <taxon>Acidovorax</taxon>
    </lineage>
</organism>
<accession>A0A235EPF0</accession>
<sequence>MPRSASLESETACPQHRKGAWFGPHGLPHPEGLHGALAGIRRWAARWLVGVAAGVLAACGGGGGDAVPAPPPAAVLHPVGGQVSGLAGVLVLANGTRGEWTITASGSYATQVAQGESYNIVVRTQPTGQTCLVENGTGVVAGPVTNVLVRCTTNTYAVGGTVVGLAGGLTLRLNGTADLLVTIDGAFRFALAVPHGSTYSVAVQVQPLDQFCEANSATGVALAPVTQVRVTCRTIDVPPPPPPPPPVAAAPLGLGITYGAKALNFSWLPATHATSYTVHEDPDGAGPLAAAQIGTTATTALAYGVPVLLHQRLNATYTVRACNISGCSAPSAPVAADMVQAIGYFKAASTAAEARFGNRVALSANGTTLAVGAYGEAGNTGAVYVFTRTGSIWSQQARITAPGGEANDYFGNAVALSADGNTLAIGADGESGDQTGTFAVMPPSNNLASSSGAVYVYSRSGSTWSQQAFIKASNTFAFDLFGAFVALSADGNTLAVGAYNESGDLTGAHGNAAFASSGAAYVFSRTGTSWAQQGYIKAANAGAGDFFGIYLSLSGSGDTLAVGAFFERSASAATPADDSLQDAGAAYVFQRTAGVWAQQAYLKAPSPLALDRFGVAVMLSGDGNTLAVGMDGDSSDHTGVYVVPPASNSLALNSGAVFVYTRAGGTWQPQAYLKASNTRTPHRFGNNLAMSSDGNTLVVPSYRDNSAATGFNGNQADTTAADAGAVLVFRRTAGTWAQQAYVKAPNTGSGDRFGGRVALSGDGNTLAVGASTEDGGSNGIGGNQADESRINAGAVYLY</sequence>
<dbReference type="EMBL" id="NOIG01000004">
    <property type="protein sequence ID" value="OYD50891.1"/>
    <property type="molecule type" value="Genomic_DNA"/>
</dbReference>
<dbReference type="PROSITE" id="PS51470">
    <property type="entry name" value="FG_GAP"/>
    <property type="match status" value="1"/>
</dbReference>
<dbReference type="Pfam" id="PF14312">
    <property type="entry name" value="FG-GAP_2"/>
    <property type="match status" value="5"/>
</dbReference>
<dbReference type="SUPFAM" id="SSF50965">
    <property type="entry name" value="Galactose oxidase, central domain"/>
    <property type="match status" value="1"/>
</dbReference>
<evidence type="ECO:0000313" key="5">
    <source>
        <dbReference type="Proteomes" id="UP000215441"/>
    </source>
</evidence>
<dbReference type="Gene3D" id="2.130.10.130">
    <property type="entry name" value="Integrin alpha, N-terminal"/>
    <property type="match status" value="3"/>
</dbReference>
<dbReference type="InterPro" id="IPR013519">
    <property type="entry name" value="Int_alpha_beta-p"/>
</dbReference>
<proteinExistence type="predicted"/>
<dbReference type="InterPro" id="IPR028994">
    <property type="entry name" value="Integrin_alpha_N"/>
</dbReference>